<dbReference type="AlphaFoldDB" id="A0A3D8IY28"/>
<feature type="binding site" evidence="6">
    <location>
        <position position="77"/>
    </location>
    <ligand>
        <name>substrate</name>
    </ligand>
</feature>
<feature type="domain" description="Asparaginase/glutaminase C-terminal" evidence="9">
    <location>
        <begin position="219"/>
        <end position="317"/>
    </location>
</feature>
<evidence type="ECO:0000256" key="7">
    <source>
        <dbReference type="PROSITE-ProRule" id="PRU10099"/>
    </source>
</evidence>
<dbReference type="InterPro" id="IPR027473">
    <property type="entry name" value="L-asparaginase_C"/>
</dbReference>
<dbReference type="PROSITE" id="PS00144">
    <property type="entry name" value="ASN_GLN_ASE_1"/>
    <property type="match status" value="1"/>
</dbReference>
<dbReference type="OrthoDB" id="9788068at2"/>
<dbReference type="GO" id="GO:0004067">
    <property type="term" value="F:asparaginase activity"/>
    <property type="evidence" value="ECO:0007669"/>
    <property type="project" value="UniProtKB-UniRule"/>
</dbReference>
<evidence type="ECO:0000256" key="3">
    <source>
        <dbReference type="ARBA" id="ARBA00030414"/>
    </source>
</evidence>
<dbReference type="CDD" id="cd08964">
    <property type="entry name" value="L-asparaginase_II"/>
    <property type="match status" value="1"/>
</dbReference>
<dbReference type="InterPro" id="IPR037152">
    <property type="entry name" value="L-asparaginase_N_sf"/>
</dbReference>
<dbReference type="Pfam" id="PF00710">
    <property type="entry name" value="Asparaginase"/>
    <property type="match status" value="1"/>
</dbReference>
<dbReference type="Proteomes" id="UP000257067">
    <property type="component" value="Unassembled WGS sequence"/>
</dbReference>
<protein>
    <recommendedName>
        <fullName evidence="4">Probable L-asparaginase</fullName>
    </recommendedName>
    <alternativeName>
        <fullName evidence="3">L-asparagine amidohydrolase</fullName>
    </alternativeName>
</protein>
<dbReference type="InterPro" id="IPR020827">
    <property type="entry name" value="Asparaginase/glutaminase_AS1"/>
</dbReference>
<comment type="similarity">
    <text evidence="1">Belongs to the asparaginase 1 family.</text>
</comment>
<feature type="active site" description="O-isoaspartyl threonine intermediate" evidence="5">
    <location>
        <position position="32"/>
    </location>
</feature>
<dbReference type="InterPro" id="IPR006034">
    <property type="entry name" value="Asparaginase/glutaminase-like"/>
</dbReference>
<dbReference type="PROSITE" id="PS51732">
    <property type="entry name" value="ASN_GLN_ASE_3"/>
    <property type="match status" value="1"/>
</dbReference>
<feature type="active site" evidence="7">
    <location>
        <position position="32"/>
    </location>
</feature>
<dbReference type="GO" id="GO:0006528">
    <property type="term" value="P:asparagine metabolic process"/>
    <property type="evidence" value="ECO:0007669"/>
    <property type="project" value="InterPro"/>
</dbReference>
<dbReference type="FunFam" id="3.40.50.1170:FF:000001">
    <property type="entry name" value="L-asparaginase 2"/>
    <property type="match status" value="1"/>
</dbReference>
<evidence type="ECO:0000259" key="8">
    <source>
        <dbReference type="Pfam" id="PF00710"/>
    </source>
</evidence>
<evidence type="ECO:0000313" key="11">
    <source>
        <dbReference type="Proteomes" id="UP000257067"/>
    </source>
</evidence>
<proteinExistence type="inferred from homology"/>
<feature type="domain" description="L-asparaginase N-terminal" evidence="8">
    <location>
        <begin position="23"/>
        <end position="195"/>
    </location>
</feature>
<dbReference type="Gene3D" id="3.40.50.1170">
    <property type="entry name" value="L-asparaginase, N-terminal domain"/>
    <property type="match status" value="1"/>
</dbReference>
<sequence length="321" mass="35251">MDKKQSKILNSMTKNSSPQMPNKILLLCTGGTIAGMTKEKTTSSVYQAGELSGASLLETLPIQDDHLQIQEIAQIDSVDMNFSIWQKLYKAIHESADVKGIVITHGTDSMEESVFFFSVVLKPKVPIVFVGAMRPSNAIGSDGGKNLCNALALANQAQAGVYMINNDYVFDHYVQKSHTHNLNAFSSFSPLGYILDGNYFPSFEPKERMHLPMPHTLPKVECIYTYAGIEDFALSEGVKGVVLIGSGAGSIPNKLIKKLQELEKNGISLVVSTRVAYGRVIADRFIPSYSLTPPKARILLALCLAHSKSKAEIKKFFEMWG</sequence>
<dbReference type="Pfam" id="PF17763">
    <property type="entry name" value="Asparaginase_C"/>
    <property type="match status" value="1"/>
</dbReference>
<name>A0A3D8IY28_9HELI</name>
<dbReference type="PANTHER" id="PTHR11707">
    <property type="entry name" value="L-ASPARAGINASE"/>
    <property type="match status" value="1"/>
</dbReference>
<dbReference type="InterPro" id="IPR036152">
    <property type="entry name" value="Asp/glu_Ase-like_sf"/>
</dbReference>
<dbReference type="RefSeq" id="WP_104723540.1">
    <property type="nucleotide sequence ID" value="NZ_JAUANX010000001.1"/>
</dbReference>
<comment type="caution">
    <text evidence="10">The sequence shown here is derived from an EMBL/GenBank/DDBJ whole genome shotgun (WGS) entry which is preliminary data.</text>
</comment>
<organism evidence="10 11">
    <name type="scientific">Helicobacter cholecystus</name>
    <dbReference type="NCBI Taxonomy" id="45498"/>
    <lineage>
        <taxon>Bacteria</taxon>
        <taxon>Pseudomonadati</taxon>
        <taxon>Campylobacterota</taxon>
        <taxon>Epsilonproteobacteria</taxon>
        <taxon>Campylobacterales</taxon>
        <taxon>Helicobacteraceae</taxon>
        <taxon>Helicobacter</taxon>
    </lineage>
</organism>
<evidence type="ECO:0000256" key="2">
    <source>
        <dbReference type="ARBA" id="ARBA00022801"/>
    </source>
</evidence>
<evidence type="ECO:0000256" key="1">
    <source>
        <dbReference type="ARBA" id="ARBA00010518"/>
    </source>
</evidence>
<evidence type="ECO:0000256" key="6">
    <source>
        <dbReference type="PIRSR" id="PIRSR001220-2"/>
    </source>
</evidence>
<accession>A0A3D8IY28</accession>
<dbReference type="PRINTS" id="PR00139">
    <property type="entry name" value="ASNGLNASE"/>
</dbReference>
<dbReference type="PIRSF" id="PIRSF001220">
    <property type="entry name" value="L-ASNase_gatD"/>
    <property type="match status" value="1"/>
</dbReference>
<dbReference type="PANTHER" id="PTHR11707:SF28">
    <property type="entry name" value="60 KDA LYSOPHOSPHOLIPASE"/>
    <property type="match status" value="1"/>
</dbReference>
<reference evidence="10 11" key="1">
    <citation type="submission" date="2018-04" db="EMBL/GenBank/DDBJ databases">
        <title>Novel Campyloabacter and Helicobacter Species and Strains.</title>
        <authorList>
            <person name="Mannion A.J."/>
            <person name="Shen Z."/>
            <person name="Fox J.G."/>
        </authorList>
    </citation>
    <scope>NUCLEOTIDE SEQUENCE [LARGE SCALE GENOMIC DNA]</scope>
    <source>
        <strain evidence="10 11">ATCC 700242</strain>
    </source>
</reference>
<dbReference type="SUPFAM" id="SSF53774">
    <property type="entry name" value="Glutaminase/Asparaginase"/>
    <property type="match status" value="1"/>
</dbReference>
<dbReference type="InterPro" id="IPR027474">
    <property type="entry name" value="L-asparaginase_N"/>
</dbReference>
<keyword evidence="11" id="KW-1185">Reference proteome</keyword>
<dbReference type="PIRSF" id="PIRSF500176">
    <property type="entry name" value="L_ASNase"/>
    <property type="match status" value="1"/>
</dbReference>
<dbReference type="InterPro" id="IPR004550">
    <property type="entry name" value="AsnASE_II"/>
</dbReference>
<evidence type="ECO:0000256" key="5">
    <source>
        <dbReference type="PIRSR" id="PIRSR001220-1"/>
    </source>
</evidence>
<dbReference type="SMART" id="SM00870">
    <property type="entry name" value="Asparaginase"/>
    <property type="match status" value="1"/>
</dbReference>
<gene>
    <name evidence="10" type="ORF">CQA62_00280</name>
</gene>
<dbReference type="InterPro" id="IPR040919">
    <property type="entry name" value="Asparaginase_C"/>
</dbReference>
<keyword evidence="2" id="KW-0378">Hydrolase</keyword>
<dbReference type="Gene3D" id="3.40.50.40">
    <property type="match status" value="1"/>
</dbReference>
<evidence type="ECO:0000259" key="9">
    <source>
        <dbReference type="Pfam" id="PF17763"/>
    </source>
</evidence>
<feature type="binding site" evidence="6">
    <location>
        <begin position="107"/>
        <end position="108"/>
    </location>
    <ligand>
        <name>substrate</name>
    </ligand>
</feature>
<evidence type="ECO:0000313" key="10">
    <source>
        <dbReference type="EMBL" id="RDU69886.1"/>
    </source>
</evidence>
<dbReference type="EMBL" id="NXLU01000001">
    <property type="protein sequence ID" value="RDU69886.1"/>
    <property type="molecule type" value="Genomic_DNA"/>
</dbReference>
<evidence type="ECO:0000256" key="4">
    <source>
        <dbReference type="ARBA" id="ARBA00073593"/>
    </source>
</evidence>